<dbReference type="InterPro" id="IPR001851">
    <property type="entry name" value="ABC_transp_permease"/>
</dbReference>
<dbReference type="AlphaFoldDB" id="A0A7S8MW82"/>
<evidence type="ECO:0000256" key="5">
    <source>
        <dbReference type="ARBA" id="ARBA00022692"/>
    </source>
</evidence>
<keyword evidence="7 8" id="KW-0472">Membrane</keyword>
<keyword evidence="10" id="KW-1185">Reference proteome</keyword>
<dbReference type="EMBL" id="CP064760">
    <property type="protein sequence ID" value="QPE04392.1"/>
    <property type="molecule type" value="Genomic_DNA"/>
</dbReference>
<feature type="transmembrane region" description="Helical" evidence="8">
    <location>
        <begin position="75"/>
        <end position="94"/>
    </location>
</feature>
<dbReference type="CDD" id="cd06579">
    <property type="entry name" value="TM_PBP1_transp_AraH_like"/>
    <property type="match status" value="1"/>
</dbReference>
<comment type="subcellular location">
    <subcellularLocation>
        <location evidence="1">Cell membrane</location>
        <topology evidence="1">Multi-pass membrane protein</topology>
    </subcellularLocation>
</comment>
<reference evidence="9 10" key="1">
    <citation type="submission" date="2020-11" db="EMBL/GenBank/DDBJ databases">
        <title>Amino acid is mineralized and recycled by bacteria in oceanic microbiome.</title>
        <authorList>
            <person name="Zheng L.Y."/>
        </authorList>
    </citation>
    <scope>NUCLEOTIDE SEQUENCE [LARGE SCALE GENOMIC DNA]</scope>
    <source>
        <strain evidence="9 10">A32-1</strain>
    </source>
</reference>
<dbReference type="Pfam" id="PF02653">
    <property type="entry name" value="BPD_transp_2"/>
    <property type="match status" value="1"/>
</dbReference>
<dbReference type="PANTHER" id="PTHR32196:SF21">
    <property type="entry name" value="ABC TRANSPORTER PERMEASE PROTEIN YPHD-RELATED"/>
    <property type="match status" value="1"/>
</dbReference>
<keyword evidence="5 8" id="KW-0812">Transmembrane</keyword>
<feature type="transmembrane region" description="Helical" evidence="8">
    <location>
        <begin position="23"/>
        <end position="43"/>
    </location>
</feature>
<dbReference type="GO" id="GO:0005886">
    <property type="term" value="C:plasma membrane"/>
    <property type="evidence" value="ECO:0007669"/>
    <property type="project" value="UniProtKB-SubCell"/>
</dbReference>
<name>A0A7S8MW82_9MICO</name>
<dbReference type="Proteomes" id="UP000594480">
    <property type="component" value="Chromosome"/>
</dbReference>
<accession>A0A7S8MW82</accession>
<evidence type="ECO:0000256" key="6">
    <source>
        <dbReference type="ARBA" id="ARBA00022989"/>
    </source>
</evidence>
<gene>
    <name evidence="9" type="ORF">IT882_14760</name>
</gene>
<evidence type="ECO:0000313" key="9">
    <source>
        <dbReference type="EMBL" id="QPE04392.1"/>
    </source>
</evidence>
<dbReference type="KEGG" id="msf:IT882_14760"/>
<feature type="transmembrane region" description="Helical" evidence="8">
    <location>
        <begin position="270"/>
        <end position="289"/>
    </location>
</feature>
<proteinExistence type="predicted"/>
<evidence type="ECO:0000256" key="8">
    <source>
        <dbReference type="SAM" id="Phobius"/>
    </source>
</evidence>
<protein>
    <submittedName>
        <fullName evidence="9">ABC transporter permease</fullName>
    </submittedName>
</protein>
<evidence type="ECO:0000256" key="2">
    <source>
        <dbReference type="ARBA" id="ARBA00022448"/>
    </source>
</evidence>
<keyword evidence="3" id="KW-1003">Cell membrane</keyword>
<keyword evidence="4" id="KW-0997">Cell inner membrane</keyword>
<sequence length="294" mass="30818">MLVLFFFLMRPDVFLSFVNVRNILYQVSILAIIAGAQTVVMVVGDFDLSVGATSALAGATAAACMLGGMPIPAAIALGLIIGALIGLVNGLFVAYLNLQPFIVTLAVMTSVVGLAFIVTQGTTLFNFSPDFNALGQGRLFEIPLPVYFAVVICLILWLVLRYTKLGREWHAIGGIVEVSRLSGINVQRSRMLAFVIAGFVSAIGGILLAARLGSASAVQGEDNMMFSVAAVFLGMTVIRSGAANLGGTIIGVVIIGVMSNGLNILGVNGYVQQVVTGIIIIAAVTLSSIKHRER</sequence>
<evidence type="ECO:0000256" key="1">
    <source>
        <dbReference type="ARBA" id="ARBA00004651"/>
    </source>
</evidence>
<feature type="transmembrane region" description="Helical" evidence="8">
    <location>
        <begin position="101"/>
        <end position="122"/>
    </location>
</feature>
<organism evidence="9 10">
    <name type="scientific">Microbacterium schleiferi</name>
    <dbReference type="NCBI Taxonomy" id="69362"/>
    <lineage>
        <taxon>Bacteria</taxon>
        <taxon>Bacillati</taxon>
        <taxon>Actinomycetota</taxon>
        <taxon>Actinomycetes</taxon>
        <taxon>Micrococcales</taxon>
        <taxon>Microbacteriaceae</taxon>
        <taxon>Microbacterium</taxon>
    </lineage>
</organism>
<feature type="transmembrane region" description="Helical" evidence="8">
    <location>
        <begin position="142"/>
        <end position="160"/>
    </location>
</feature>
<evidence type="ECO:0000256" key="3">
    <source>
        <dbReference type="ARBA" id="ARBA00022475"/>
    </source>
</evidence>
<keyword evidence="2" id="KW-0813">Transport</keyword>
<evidence type="ECO:0000256" key="4">
    <source>
        <dbReference type="ARBA" id="ARBA00022519"/>
    </source>
</evidence>
<evidence type="ECO:0000256" key="7">
    <source>
        <dbReference type="ARBA" id="ARBA00023136"/>
    </source>
</evidence>
<feature type="transmembrane region" description="Helical" evidence="8">
    <location>
        <begin position="245"/>
        <end position="264"/>
    </location>
</feature>
<dbReference type="PANTHER" id="PTHR32196">
    <property type="entry name" value="ABC TRANSPORTER PERMEASE PROTEIN YPHD-RELATED-RELATED"/>
    <property type="match status" value="1"/>
</dbReference>
<dbReference type="GO" id="GO:0022857">
    <property type="term" value="F:transmembrane transporter activity"/>
    <property type="evidence" value="ECO:0007669"/>
    <property type="project" value="InterPro"/>
</dbReference>
<evidence type="ECO:0000313" key="10">
    <source>
        <dbReference type="Proteomes" id="UP000594480"/>
    </source>
</evidence>
<keyword evidence="6 8" id="KW-1133">Transmembrane helix</keyword>
<dbReference type="RefSeq" id="WP_195692470.1">
    <property type="nucleotide sequence ID" value="NZ_CP064760.1"/>
</dbReference>
<feature type="transmembrane region" description="Helical" evidence="8">
    <location>
        <begin position="191"/>
        <end position="210"/>
    </location>
</feature>